<reference evidence="1 2" key="1">
    <citation type="submission" date="2023-05" db="EMBL/GenBank/DDBJ databases">
        <title>Microbacterium dauci sp.nov., Isolated from Carrot Rhizosphere Soil.</title>
        <authorList>
            <person name="Xiao Z."/>
            <person name="Zheng J."/>
        </authorList>
    </citation>
    <scope>NUCLEOTIDE SEQUENCE [LARGE SCALE GENOMIC DNA]</scope>
    <source>
        <strain evidence="1 2">LX3-4</strain>
    </source>
</reference>
<protein>
    <submittedName>
        <fullName evidence="1">Uncharacterized protein</fullName>
    </submittedName>
</protein>
<dbReference type="RefSeq" id="WP_283714137.1">
    <property type="nucleotide sequence ID" value="NZ_JASJND010000001.1"/>
</dbReference>
<name>A0ABT6ZA79_9MICO</name>
<organism evidence="1 2">
    <name type="scientific">Microbacterium dauci</name>
    <dbReference type="NCBI Taxonomy" id="3048008"/>
    <lineage>
        <taxon>Bacteria</taxon>
        <taxon>Bacillati</taxon>
        <taxon>Actinomycetota</taxon>
        <taxon>Actinomycetes</taxon>
        <taxon>Micrococcales</taxon>
        <taxon>Microbacteriaceae</taxon>
        <taxon>Microbacterium</taxon>
    </lineage>
</organism>
<dbReference type="EMBL" id="JASJND010000001">
    <property type="protein sequence ID" value="MDJ1112828.1"/>
    <property type="molecule type" value="Genomic_DNA"/>
</dbReference>
<accession>A0ABT6ZA79</accession>
<comment type="caution">
    <text evidence="1">The sequence shown here is derived from an EMBL/GenBank/DDBJ whole genome shotgun (WGS) entry which is preliminary data.</text>
</comment>
<sequence length="239" mass="26153">MGIGKEVIRPLLNSLDGMPIHVRQLSEMFRKHGRRQNDSTNRVDDLDQTDVPDALAAGWRQDTDWTPNDVVRANSVGETPDPGDYLDADYISQHLSRFDDGASRIYFSDSLHANGPGQRDGSTFVFPTAELQRVLDETGGDANLVADALGIERKWFFGPDGNPVDVEIRHFDPSELTNLRIPSGSEAGRNEHWIPGGYLPTGIPEAVIDVPSSATGTRIDYNPGLWPGTAQSLTLTGSK</sequence>
<evidence type="ECO:0000313" key="2">
    <source>
        <dbReference type="Proteomes" id="UP001321481"/>
    </source>
</evidence>
<proteinExistence type="predicted"/>
<evidence type="ECO:0000313" key="1">
    <source>
        <dbReference type="EMBL" id="MDJ1112828.1"/>
    </source>
</evidence>
<gene>
    <name evidence="1" type="ORF">QNI14_00010</name>
</gene>
<dbReference type="Proteomes" id="UP001321481">
    <property type="component" value="Unassembled WGS sequence"/>
</dbReference>
<keyword evidence="2" id="KW-1185">Reference proteome</keyword>